<evidence type="ECO:0000256" key="14">
    <source>
        <dbReference type="HAMAP-Rule" id="MF_00286"/>
    </source>
</evidence>
<feature type="transmembrane region" description="Helical" evidence="15">
    <location>
        <begin position="39"/>
        <end position="58"/>
    </location>
</feature>
<keyword evidence="4 14" id="KW-1003">Cell membrane</keyword>
<comment type="subcellular location">
    <subcellularLocation>
        <location evidence="1">Cell inner membrane</location>
        <topology evidence="1">Multi-pass membrane protein</topology>
    </subcellularLocation>
    <subcellularLocation>
        <location evidence="14">Cell membrane</location>
        <topology evidence="14">Multi-pass membrane protein</topology>
    </subcellularLocation>
</comment>
<gene>
    <name evidence="14" type="primary">dsbB</name>
    <name evidence="16" type="ORF">KSS89_31105</name>
</gene>
<evidence type="ECO:0000256" key="3">
    <source>
        <dbReference type="ARBA" id="ARBA00022448"/>
    </source>
</evidence>
<keyword evidence="11 14" id="KW-1015">Disulfide bond</keyword>
<dbReference type="Proteomes" id="UP000693952">
    <property type="component" value="Chromosome"/>
</dbReference>
<evidence type="ECO:0000256" key="1">
    <source>
        <dbReference type="ARBA" id="ARBA00004429"/>
    </source>
</evidence>
<keyword evidence="13 14" id="KW-0676">Redox-active center</keyword>
<evidence type="ECO:0000256" key="12">
    <source>
        <dbReference type="ARBA" id="ARBA00023186"/>
    </source>
</evidence>
<evidence type="ECO:0000256" key="6">
    <source>
        <dbReference type="ARBA" id="ARBA00022692"/>
    </source>
</evidence>
<feature type="topological domain" description="Cytoplasmic" evidence="14">
    <location>
        <begin position="1"/>
        <end position="9"/>
    </location>
</feature>
<feature type="topological domain" description="Cytoplasmic" evidence="14">
    <location>
        <begin position="162"/>
        <end position="173"/>
    </location>
</feature>
<dbReference type="SUPFAM" id="SSF158442">
    <property type="entry name" value="DsbB-like"/>
    <property type="match status" value="1"/>
</dbReference>
<feature type="topological domain" description="Periplasmic" evidence="14">
    <location>
        <begin position="27"/>
        <end position="44"/>
    </location>
</feature>
<feature type="transmembrane region" description="Helical" evidence="15">
    <location>
        <begin position="143"/>
        <end position="159"/>
    </location>
</feature>
<evidence type="ECO:0000256" key="8">
    <source>
        <dbReference type="ARBA" id="ARBA00022989"/>
    </source>
</evidence>
<comment type="caution">
    <text evidence="14">Lacks conserved residue(s) required for the propagation of feature annotation.</text>
</comment>
<evidence type="ECO:0000256" key="4">
    <source>
        <dbReference type="ARBA" id="ARBA00022475"/>
    </source>
</evidence>
<sequence>MLLAGSRSLFSLVFLVGALASWAAFSLQAGGGLEACPLWAVQRVLIVMFGGVNLLAALHGPARWARAVYWGLNLLLGGIGVMTAGRHVLLQNIPSEQLLACLPDMPFMLRNLSWWQVLQLLFVGTADCAEITWTLLDMSLPEWSLLFFLIVLGFSAYRLQRWLRAARKVTALP</sequence>
<dbReference type="InterPro" id="IPR003752">
    <property type="entry name" value="DiS_bond_form_DsbB/BdbC"/>
</dbReference>
<keyword evidence="5" id="KW-0997">Cell inner membrane</keyword>
<dbReference type="InterPro" id="IPR050183">
    <property type="entry name" value="DsbB"/>
</dbReference>
<accession>A0ABX8MZT6</accession>
<name>A0ABX8MZT6_9PSED</name>
<dbReference type="InterPro" id="IPR023380">
    <property type="entry name" value="DsbB-like_sf"/>
</dbReference>
<protein>
    <recommendedName>
        <fullName evidence="14">Disulfide bond formation protein B</fullName>
    </recommendedName>
    <alternativeName>
        <fullName evidence="14">Disulfide oxidoreductase</fullName>
    </alternativeName>
</protein>
<evidence type="ECO:0000256" key="13">
    <source>
        <dbReference type="ARBA" id="ARBA00023284"/>
    </source>
</evidence>
<reference evidence="16" key="1">
    <citation type="submission" date="2021-06" db="EMBL/GenBank/DDBJ databases">
        <title>Updating the genus Pseudomonas: Description of 43 new species and partition of the Pseudomonas putida group.</title>
        <authorList>
            <person name="Girard L."/>
            <person name="Lood C."/>
            <person name="Vandamme P."/>
            <person name="Rokni-Zadeh H."/>
            <person name="van Noort V."/>
            <person name="Hofte M."/>
            <person name="Lavigne R."/>
            <person name="De Mot R."/>
        </authorList>
    </citation>
    <scope>NUCLEOTIDE SEQUENCE</scope>
    <source>
        <strain evidence="16">CMR12a</strain>
    </source>
</reference>
<proteinExistence type="inferred from homology"/>
<dbReference type="PANTHER" id="PTHR36570">
    <property type="entry name" value="DISULFIDE BOND FORMATION PROTEIN B"/>
    <property type="match status" value="1"/>
</dbReference>
<keyword evidence="3 14" id="KW-0813">Transport</keyword>
<organism evidence="16 17">
    <name type="scientific">Pseudomonas sessilinigenes</name>
    <dbReference type="NCBI Taxonomy" id="658629"/>
    <lineage>
        <taxon>Bacteria</taxon>
        <taxon>Pseudomonadati</taxon>
        <taxon>Pseudomonadota</taxon>
        <taxon>Gammaproteobacteria</taxon>
        <taxon>Pseudomonadales</taxon>
        <taxon>Pseudomonadaceae</taxon>
        <taxon>Pseudomonas</taxon>
    </lineage>
</organism>
<comment type="similarity">
    <text evidence="2 14">Belongs to the DsbB family.</text>
</comment>
<keyword evidence="12 14" id="KW-0143">Chaperone</keyword>
<evidence type="ECO:0000313" key="16">
    <source>
        <dbReference type="EMBL" id="QXH43886.1"/>
    </source>
</evidence>
<dbReference type="Pfam" id="PF02600">
    <property type="entry name" value="DsbB"/>
    <property type="match status" value="1"/>
</dbReference>
<feature type="transmembrane region" description="Helical" evidence="15">
    <location>
        <begin position="70"/>
        <end position="89"/>
    </location>
</feature>
<evidence type="ECO:0000256" key="2">
    <source>
        <dbReference type="ARBA" id="ARBA00008823"/>
    </source>
</evidence>
<evidence type="ECO:0000256" key="11">
    <source>
        <dbReference type="ARBA" id="ARBA00023157"/>
    </source>
</evidence>
<dbReference type="Gene3D" id="1.20.1550.10">
    <property type="entry name" value="DsbB-like"/>
    <property type="match status" value="1"/>
</dbReference>
<feature type="topological domain" description="Cytoplasmic" evidence="14">
    <location>
        <begin position="62"/>
        <end position="67"/>
    </location>
</feature>
<evidence type="ECO:0000256" key="7">
    <source>
        <dbReference type="ARBA" id="ARBA00022982"/>
    </source>
</evidence>
<evidence type="ECO:0000256" key="10">
    <source>
        <dbReference type="ARBA" id="ARBA00023136"/>
    </source>
</evidence>
<evidence type="ECO:0000313" key="17">
    <source>
        <dbReference type="Proteomes" id="UP000693952"/>
    </source>
</evidence>
<keyword evidence="17" id="KW-1185">Reference proteome</keyword>
<comment type="function">
    <text evidence="14">Required for disulfide bond formation in some periplasmic proteins. Acts by oxidizing the DsbA protein.</text>
</comment>
<keyword evidence="8 14" id="KW-1133">Transmembrane helix</keyword>
<evidence type="ECO:0000256" key="5">
    <source>
        <dbReference type="ARBA" id="ARBA00022519"/>
    </source>
</evidence>
<dbReference type="HAMAP" id="MF_00286">
    <property type="entry name" value="DsbB"/>
    <property type="match status" value="1"/>
</dbReference>
<dbReference type="EMBL" id="CP077074">
    <property type="protein sequence ID" value="QXH43886.1"/>
    <property type="molecule type" value="Genomic_DNA"/>
</dbReference>
<dbReference type="PANTHER" id="PTHR36570:SF3">
    <property type="entry name" value="DISULFIDE BOND FORMATION PROTEIN B"/>
    <property type="match status" value="1"/>
</dbReference>
<keyword evidence="9 14" id="KW-0560">Oxidoreductase</keyword>
<evidence type="ECO:0000256" key="9">
    <source>
        <dbReference type="ARBA" id="ARBA00023002"/>
    </source>
</evidence>
<keyword evidence="7 14" id="KW-0249">Electron transport</keyword>
<evidence type="ECO:0000256" key="15">
    <source>
        <dbReference type="SAM" id="Phobius"/>
    </source>
</evidence>
<keyword evidence="6 14" id="KW-0812">Transmembrane</keyword>
<keyword evidence="10 14" id="KW-0472">Membrane</keyword>
<dbReference type="InterPro" id="IPR022920">
    <property type="entry name" value="Disulphide_bond_form_DsbB"/>
</dbReference>